<gene>
    <name evidence="9" type="ORF">DXN05_20635</name>
</gene>
<keyword evidence="5 6" id="KW-0472">Membrane</keyword>
<feature type="transmembrane region" description="Helical" evidence="6">
    <location>
        <begin position="379"/>
        <end position="402"/>
    </location>
</feature>
<feature type="transmembrane region" description="Helical" evidence="6">
    <location>
        <begin position="423"/>
        <end position="446"/>
    </location>
</feature>
<dbReference type="InterPro" id="IPR025857">
    <property type="entry name" value="MacB_PCD"/>
</dbReference>
<evidence type="ECO:0000259" key="7">
    <source>
        <dbReference type="Pfam" id="PF02687"/>
    </source>
</evidence>
<feature type="transmembrane region" description="Helical" evidence="6">
    <location>
        <begin position="332"/>
        <end position="359"/>
    </location>
</feature>
<reference evidence="9 10" key="1">
    <citation type="submission" date="2018-08" db="EMBL/GenBank/DDBJ databases">
        <title>Chitinophagaceae sp. K23C18032701, a novel bacterium isolated from forest soil.</title>
        <authorList>
            <person name="Wang C."/>
        </authorList>
    </citation>
    <scope>NUCLEOTIDE SEQUENCE [LARGE SCALE GENOMIC DNA]</scope>
    <source>
        <strain evidence="9 10">K23C18032701</strain>
    </source>
</reference>
<keyword evidence="10" id="KW-1185">Reference proteome</keyword>
<evidence type="ECO:0000256" key="5">
    <source>
        <dbReference type="ARBA" id="ARBA00023136"/>
    </source>
</evidence>
<sequence length="791" mass="88538">MFRNYLKTAWRSLLKNRFYSLLNISGLTVGLAVGMLILLWVQNEMSYDRFHAKASNIYSLQNMVGTGTSRQIWTVTTAPIAEMAKKELPEVKDMVRLTGNGWYSQFTYKDKVFQATNCSFTDPSYFTVFDFKLLKGQQSTVFADPHSIVMSAGTAKKYFGDEDPIGKVIKADDPNQTPFTVTGVMMDYPENSTIKNDLLLPMSLRAQLGYANNKEGRTIYNDFIQFNYTTFLLLRDNVNLGKLSTQLRNIHLRNKADDTDIEYLLNPISKLHLYRADGSDGGIDTVRLFGIIALLILVIACINYVNLSTARSMLRAREVSMRKIVGAARMQLFIQFVAETTLLFLFATVFAVVLMYLLLPGFNYISGQTLAMHFNNYHMWLVIGCTVCGTVAASSIYPAILLSSFEPLKALKGKISARIGDVLFRKILVVTQFAVSVILITGTFIISKQLAYIHNKQLGFDKTNVFALYMRGMNQHYDAVKADLLKQPGVLDVTRAMDNVVDLNNQTGDNAWDGKGPTETMMMYPLAIDHNFIPFFNMQLLEGKNFSGTPGDSTHFILNETAVRNAGIKSPIGKRFRLWKTEGTIIGVVKDFHFASLKEKIEPSIFFYSPSSASFLYVKTNGTGATAAIAAVEQQWKQYNAKYPFQYAFLDETFNKLYSNEQRTGSLFQVFAGIAILISCLGLFGLAAYTAQVRTREIGVRKVLGATVTMIVQLLVKDFIQLVLLAIVIATPVAWYIMHNWLHHFAYQTNISWVVFLISGAIAVFIAIATIGFQSVKAALANPARSLKTGE</sequence>
<evidence type="ECO:0000256" key="3">
    <source>
        <dbReference type="ARBA" id="ARBA00022692"/>
    </source>
</evidence>
<accession>A0A3E1NEC2</accession>
<dbReference type="PANTHER" id="PTHR30572:SF18">
    <property type="entry name" value="ABC-TYPE MACROLIDE FAMILY EXPORT SYSTEM PERMEASE COMPONENT 2"/>
    <property type="match status" value="1"/>
</dbReference>
<feature type="transmembrane region" description="Helical" evidence="6">
    <location>
        <begin position="288"/>
        <end position="307"/>
    </location>
</feature>
<evidence type="ECO:0000259" key="8">
    <source>
        <dbReference type="Pfam" id="PF12704"/>
    </source>
</evidence>
<dbReference type="Proteomes" id="UP000261284">
    <property type="component" value="Unassembled WGS sequence"/>
</dbReference>
<feature type="transmembrane region" description="Helical" evidence="6">
    <location>
        <begin position="21"/>
        <end position="41"/>
    </location>
</feature>
<dbReference type="GO" id="GO:0005886">
    <property type="term" value="C:plasma membrane"/>
    <property type="evidence" value="ECO:0007669"/>
    <property type="project" value="UniProtKB-SubCell"/>
</dbReference>
<evidence type="ECO:0000256" key="2">
    <source>
        <dbReference type="ARBA" id="ARBA00022475"/>
    </source>
</evidence>
<keyword evidence="3 6" id="KW-0812">Transmembrane</keyword>
<keyword evidence="4 6" id="KW-1133">Transmembrane helix</keyword>
<proteinExistence type="predicted"/>
<dbReference type="PANTHER" id="PTHR30572">
    <property type="entry name" value="MEMBRANE COMPONENT OF TRANSPORTER-RELATED"/>
    <property type="match status" value="1"/>
</dbReference>
<dbReference type="GO" id="GO:0022857">
    <property type="term" value="F:transmembrane transporter activity"/>
    <property type="evidence" value="ECO:0007669"/>
    <property type="project" value="TreeGrafter"/>
</dbReference>
<feature type="transmembrane region" description="Helical" evidence="6">
    <location>
        <begin position="719"/>
        <end position="738"/>
    </location>
</feature>
<feature type="domain" description="ABC3 transporter permease C-terminal" evidence="7">
    <location>
        <begin position="670"/>
        <end position="779"/>
    </location>
</feature>
<evidence type="ECO:0000313" key="9">
    <source>
        <dbReference type="EMBL" id="RFM26319.1"/>
    </source>
</evidence>
<name>A0A3E1NEC2_9BACT</name>
<feature type="domain" description="MacB-like periplasmic core" evidence="8">
    <location>
        <begin position="456"/>
        <end position="631"/>
    </location>
</feature>
<organism evidence="9 10">
    <name type="scientific">Deminuibacter soli</name>
    <dbReference type="NCBI Taxonomy" id="2291815"/>
    <lineage>
        <taxon>Bacteria</taxon>
        <taxon>Pseudomonadati</taxon>
        <taxon>Bacteroidota</taxon>
        <taxon>Chitinophagia</taxon>
        <taxon>Chitinophagales</taxon>
        <taxon>Chitinophagaceae</taxon>
        <taxon>Deminuibacter</taxon>
    </lineage>
</organism>
<feature type="domain" description="ABC3 transporter permease C-terminal" evidence="7">
    <location>
        <begin position="291"/>
        <end position="406"/>
    </location>
</feature>
<dbReference type="RefSeq" id="WP_116849191.1">
    <property type="nucleotide sequence ID" value="NZ_QTJU01000010.1"/>
</dbReference>
<dbReference type="AlphaFoldDB" id="A0A3E1NEC2"/>
<dbReference type="InterPro" id="IPR050250">
    <property type="entry name" value="Macrolide_Exporter_MacB"/>
</dbReference>
<comment type="subcellular location">
    <subcellularLocation>
        <location evidence="1">Cell membrane</location>
        <topology evidence="1">Multi-pass membrane protein</topology>
    </subcellularLocation>
</comment>
<evidence type="ECO:0000256" key="4">
    <source>
        <dbReference type="ARBA" id="ARBA00022989"/>
    </source>
</evidence>
<evidence type="ECO:0000313" key="10">
    <source>
        <dbReference type="Proteomes" id="UP000261284"/>
    </source>
</evidence>
<comment type="caution">
    <text evidence="9">The sequence shown here is derived from an EMBL/GenBank/DDBJ whole genome shotgun (WGS) entry which is preliminary data.</text>
</comment>
<dbReference type="Pfam" id="PF02687">
    <property type="entry name" value="FtsX"/>
    <property type="match status" value="2"/>
</dbReference>
<evidence type="ECO:0000256" key="1">
    <source>
        <dbReference type="ARBA" id="ARBA00004651"/>
    </source>
</evidence>
<protein>
    <submittedName>
        <fullName evidence="9">ABC transporter permease</fullName>
    </submittedName>
</protein>
<feature type="domain" description="MacB-like periplasmic core" evidence="8">
    <location>
        <begin position="20"/>
        <end position="249"/>
    </location>
</feature>
<feature type="transmembrane region" description="Helical" evidence="6">
    <location>
        <begin position="667"/>
        <end position="691"/>
    </location>
</feature>
<feature type="transmembrane region" description="Helical" evidence="6">
    <location>
        <begin position="750"/>
        <end position="773"/>
    </location>
</feature>
<dbReference type="Pfam" id="PF12704">
    <property type="entry name" value="MacB_PCD"/>
    <property type="match status" value="2"/>
</dbReference>
<keyword evidence="2" id="KW-1003">Cell membrane</keyword>
<dbReference type="OrthoDB" id="1451596at2"/>
<dbReference type="EMBL" id="QTJU01000010">
    <property type="protein sequence ID" value="RFM26319.1"/>
    <property type="molecule type" value="Genomic_DNA"/>
</dbReference>
<dbReference type="InterPro" id="IPR003838">
    <property type="entry name" value="ABC3_permease_C"/>
</dbReference>
<evidence type="ECO:0000256" key="6">
    <source>
        <dbReference type="SAM" id="Phobius"/>
    </source>
</evidence>